<dbReference type="AlphaFoldDB" id="A0A8H7V036"/>
<dbReference type="EMBL" id="JAEPRD010000111">
    <property type="protein sequence ID" value="KAG2198428.1"/>
    <property type="molecule type" value="Genomic_DNA"/>
</dbReference>
<evidence type="ECO:0000256" key="2">
    <source>
        <dbReference type="SAM" id="Coils"/>
    </source>
</evidence>
<dbReference type="PANTHER" id="PTHR32123">
    <property type="entry name" value="BICD FAMILY-LIKE CARGO ADAPTER"/>
    <property type="match status" value="1"/>
</dbReference>
<accession>A0A8H7V036</accession>
<reference evidence="4" key="1">
    <citation type="submission" date="2020-12" db="EMBL/GenBank/DDBJ databases">
        <title>Metabolic potential, ecology and presence of endohyphal bacteria is reflected in genomic diversity of Mucoromycotina.</title>
        <authorList>
            <person name="Muszewska A."/>
            <person name="Okrasinska A."/>
            <person name="Steczkiewicz K."/>
            <person name="Drgas O."/>
            <person name="Orlowska M."/>
            <person name="Perlinska-Lenart U."/>
            <person name="Aleksandrzak-Piekarczyk T."/>
            <person name="Szatraj K."/>
            <person name="Zielenkiewicz U."/>
            <person name="Pilsyk S."/>
            <person name="Malc E."/>
            <person name="Mieczkowski P."/>
            <person name="Kruszewska J.S."/>
            <person name="Biernat P."/>
            <person name="Pawlowska J."/>
        </authorList>
    </citation>
    <scope>NUCLEOTIDE SEQUENCE</scope>
    <source>
        <strain evidence="4">WA0000017839</strain>
    </source>
</reference>
<name>A0A8H7V036_9FUNG</name>
<dbReference type="Proteomes" id="UP000603453">
    <property type="component" value="Unassembled WGS sequence"/>
</dbReference>
<protein>
    <submittedName>
        <fullName evidence="4">Uncharacterized protein</fullName>
    </submittedName>
</protein>
<comment type="caution">
    <text evidence="4">The sequence shown here is derived from an EMBL/GenBank/DDBJ whole genome shotgun (WGS) entry which is preliminary data.</text>
</comment>
<dbReference type="InterPro" id="IPR051149">
    <property type="entry name" value="Spindly/BICDR_Dynein_Adapter"/>
</dbReference>
<keyword evidence="1 2" id="KW-0175">Coiled coil</keyword>
<keyword evidence="5" id="KW-1185">Reference proteome</keyword>
<evidence type="ECO:0000313" key="5">
    <source>
        <dbReference type="Proteomes" id="UP000603453"/>
    </source>
</evidence>
<sequence>MITINSQTNSGVTGVSPPSPTLSCASVVSSKSWMQKNPNELIPMLKNAYDILKDKERGLLTHTHAPGIDLRLAAEIGRSLLENNKALKSNYEDLLNTPYPTPTNSSSLIETKIDDEKMTGEAYEYVPANRTREAMLEILEYQNSDLSQQLETALLKQENLDRKNSKKARQLETEVKFLQTSLDHATQKIQELEEARIRKTLTYKDGNTVDETNQQKRIDENCVSKQIDLLKAENDQLSQAKTEMEKKLCASLNELHLLQQQYEQFQFTTNDYEKLKQAFETQNIHIQELKSSLEEHRHIVSKLRDRGIYIPSSSSTTSSETHKRKVHHDTNKNNLLTELENAWFKHQSPPRSRQTSISSYIQPSQPIYPSPNVDSALESIILKAGVVEKDALDDALSLLGRLEDEYDHEKFLQEKRHIYYKQDNEENVQVKEQSIYSYYYEEEPEYVVQVRPTPSGIIGYAEYAIESIIQLIWRWVRFTLVMMIAVFISLKEGPDGL</sequence>
<proteinExistence type="predicted"/>
<dbReference type="PANTHER" id="PTHR32123:SF9">
    <property type="entry name" value="PROTEIN SPINDLY"/>
    <property type="match status" value="1"/>
</dbReference>
<feature type="region of interest" description="Disordered" evidence="3">
    <location>
        <begin position="1"/>
        <end position="20"/>
    </location>
</feature>
<feature type="coiled-coil region" evidence="2">
    <location>
        <begin position="136"/>
        <end position="195"/>
    </location>
</feature>
<feature type="compositionally biased region" description="Polar residues" evidence="3">
    <location>
        <begin position="1"/>
        <end position="13"/>
    </location>
</feature>
<dbReference type="OrthoDB" id="9451547at2759"/>
<organism evidence="4 5">
    <name type="scientific">Mucor saturninus</name>
    <dbReference type="NCBI Taxonomy" id="64648"/>
    <lineage>
        <taxon>Eukaryota</taxon>
        <taxon>Fungi</taxon>
        <taxon>Fungi incertae sedis</taxon>
        <taxon>Mucoromycota</taxon>
        <taxon>Mucoromycotina</taxon>
        <taxon>Mucoromycetes</taxon>
        <taxon>Mucorales</taxon>
        <taxon>Mucorineae</taxon>
        <taxon>Mucoraceae</taxon>
        <taxon>Mucor</taxon>
    </lineage>
</organism>
<evidence type="ECO:0000256" key="1">
    <source>
        <dbReference type="ARBA" id="ARBA00023054"/>
    </source>
</evidence>
<gene>
    <name evidence="4" type="ORF">INT47_009005</name>
</gene>
<evidence type="ECO:0000256" key="3">
    <source>
        <dbReference type="SAM" id="MobiDB-lite"/>
    </source>
</evidence>
<evidence type="ECO:0000313" key="4">
    <source>
        <dbReference type="EMBL" id="KAG2198428.1"/>
    </source>
</evidence>